<reference evidence="4" key="1">
    <citation type="journal article" date="2018" name="Nat. Microbiol.">
        <title>Leveraging single-cell genomics to expand the fungal tree of life.</title>
        <authorList>
            <person name="Ahrendt S.R."/>
            <person name="Quandt C.A."/>
            <person name="Ciobanu D."/>
            <person name="Clum A."/>
            <person name="Salamov A."/>
            <person name="Andreopoulos B."/>
            <person name="Cheng J.F."/>
            <person name="Woyke T."/>
            <person name="Pelin A."/>
            <person name="Henrissat B."/>
            <person name="Reynolds N.K."/>
            <person name="Benny G.L."/>
            <person name="Smith M.E."/>
            <person name="James T.Y."/>
            <person name="Grigoriev I.V."/>
        </authorList>
    </citation>
    <scope>NUCLEOTIDE SEQUENCE [LARGE SCALE GENOMIC DNA]</scope>
</reference>
<feature type="region of interest" description="Disordered" evidence="1">
    <location>
        <begin position="215"/>
        <end position="249"/>
    </location>
</feature>
<protein>
    <recommendedName>
        <fullName evidence="2">25S rRNA (uridine-N(3))-methyltransferase BMT5-like domain-containing protein</fullName>
    </recommendedName>
</protein>
<accession>A0A4P9Y0J2</accession>
<dbReference type="AlphaFoldDB" id="A0A4P9Y0J2"/>
<keyword evidence="4" id="KW-1185">Reference proteome</keyword>
<evidence type="ECO:0000313" key="3">
    <source>
        <dbReference type="EMBL" id="RKP11992.1"/>
    </source>
</evidence>
<feature type="compositionally biased region" description="Basic and acidic residues" evidence="1">
    <location>
        <begin position="225"/>
        <end position="239"/>
    </location>
</feature>
<sequence>MSRAYTPDDAVLLVGEGNFSFARSLIENYLHTGHQVVATAFDEEAVAIQKYGEAEVGENVQYLRDCEALVLFGVDATALGQCKELRGKSFTRIIFNFPHVVGAGIKDQNRNIRANQQLITSFLTSAQPLLSETEAEKQGEIHITIKTKAPYDAWRIKALARRTEPPLKCAISFQFDCKRWPGYEHRRTLGFKEGLSHRDNVEILDKDPRTYVFTRPSEEEEVEEKIDGKRGKKINEGKAWEGSSDEDEA</sequence>
<dbReference type="EMBL" id="KZ988537">
    <property type="protein sequence ID" value="RKP11992.1"/>
    <property type="molecule type" value="Genomic_DNA"/>
</dbReference>
<feature type="domain" description="25S rRNA (uridine-N(3))-methyltransferase BMT5-like" evidence="2">
    <location>
        <begin position="12"/>
        <end position="187"/>
    </location>
</feature>
<dbReference type="GO" id="GO:0070475">
    <property type="term" value="P:rRNA base methylation"/>
    <property type="evidence" value="ECO:0007669"/>
    <property type="project" value="InterPro"/>
</dbReference>
<dbReference type="OrthoDB" id="273345at2759"/>
<dbReference type="InterPro" id="IPR019446">
    <property type="entry name" value="BMT5-like"/>
</dbReference>
<dbReference type="Proteomes" id="UP000267251">
    <property type="component" value="Unassembled WGS sequence"/>
</dbReference>
<dbReference type="GO" id="GO:0070042">
    <property type="term" value="F:rRNA (uridine-N3-)-methyltransferase activity"/>
    <property type="evidence" value="ECO:0007669"/>
    <property type="project" value="InterPro"/>
</dbReference>
<dbReference type="Pfam" id="PF10354">
    <property type="entry name" value="BMT5-like"/>
    <property type="match status" value="1"/>
</dbReference>
<evidence type="ECO:0000256" key="1">
    <source>
        <dbReference type="SAM" id="MobiDB-lite"/>
    </source>
</evidence>
<dbReference type="PANTHER" id="PTHR11538:SF26">
    <property type="entry name" value="FERREDOXIN-FOLD ANTICODON-BINDING DOMAIN-CONTAINING PROTEIN 1"/>
    <property type="match status" value="1"/>
</dbReference>
<dbReference type="GO" id="GO:0005737">
    <property type="term" value="C:cytoplasm"/>
    <property type="evidence" value="ECO:0007669"/>
    <property type="project" value="TreeGrafter"/>
</dbReference>
<proteinExistence type="predicted"/>
<organism evidence="3 4">
    <name type="scientific">Piptocephalis cylindrospora</name>
    <dbReference type="NCBI Taxonomy" id="1907219"/>
    <lineage>
        <taxon>Eukaryota</taxon>
        <taxon>Fungi</taxon>
        <taxon>Fungi incertae sedis</taxon>
        <taxon>Zoopagomycota</taxon>
        <taxon>Zoopagomycotina</taxon>
        <taxon>Zoopagomycetes</taxon>
        <taxon>Zoopagales</taxon>
        <taxon>Piptocephalidaceae</taxon>
        <taxon>Piptocephalis</taxon>
    </lineage>
</organism>
<evidence type="ECO:0000259" key="2">
    <source>
        <dbReference type="Pfam" id="PF10354"/>
    </source>
</evidence>
<dbReference type="PANTHER" id="PTHR11538">
    <property type="entry name" value="PHENYLALANYL-TRNA SYNTHETASE"/>
    <property type="match status" value="1"/>
</dbReference>
<name>A0A4P9Y0J2_9FUNG</name>
<evidence type="ECO:0000313" key="4">
    <source>
        <dbReference type="Proteomes" id="UP000267251"/>
    </source>
</evidence>
<gene>
    <name evidence="3" type="ORF">BJ684DRAFT_12150</name>
</gene>